<keyword evidence="4" id="KW-1185">Reference proteome</keyword>
<feature type="signal peptide" evidence="2">
    <location>
        <begin position="1"/>
        <end position="24"/>
    </location>
</feature>
<protein>
    <submittedName>
        <fullName evidence="3">Uncharacterized protein</fullName>
    </submittedName>
</protein>
<sequence>MQTTFNKALLATLFSLCFLSPTFAGDDVEGKQIEIDSEQGKKTVTIEESQTGDQSGAGTAVTDHTVDDDKTTDEDDNTDKPKYQE</sequence>
<keyword evidence="2" id="KW-0732">Signal</keyword>
<evidence type="ECO:0000313" key="3">
    <source>
        <dbReference type="EMBL" id="ODN67951.1"/>
    </source>
</evidence>
<evidence type="ECO:0000256" key="1">
    <source>
        <dbReference type="SAM" id="MobiDB-lite"/>
    </source>
</evidence>
<dbReference type="AlphaFoldDB" id="A0A1E3GX60"/>
<reference evidence="3 4" key="1">
    <citation type="submission" date="2016-07" db="EMBL/GenBank/DDBJ databases">
        <title>Draft Genome Sequence of Methylophaga muralis Bur 1.</title>
        <authorList>
            <person name="Vasilenko O.V."/>
            <person name="Doronina N.V."/>
            <person name="Shmareva M.N."/>
            <person name="Tarlachkov S.V."/>
            <person name="Mustakhimov I."/>
            <person name="Trotsenko Y.A."/>
        </authorList>
    </citation>
    <scope>NUCLEOTIDE SEQUENCE [LARGE SCALE GENOMIC DNA]</scope>
    <source>
        <strain evidence="3 4">Bur 1</strain>
    </source>
</reference>
<feature type="region of interest" description="Disordered" evidence="1">
    <location>
        <begin position="37"/>
        <end position="85"/>
    </location>
</feature>
<evidence type="ECO:0000256" key="2">
    <source>
        <dbReference type="SAM" id="SignalP"/>
    </source>
</evidence>
<organism evidence="3 4">
    <name type="scientific">Methylophaga muralis</name>
    <dbReference type="NCBI Taxonomy" id="291169"/>
    <lineage>
        <taxon>Bacteria</taxon>
        <taxon>Pseudomonadati</taxon>
        <taxon>Pseudomonadota</taxon>
        <taxon>Gammaproteobacteria</taxon>
        <taxon>Thiotrichales</taxon>
        <taxon>Piscirickettsiaceae</taxon>
        <taxon>Methylophaga</taxon>
    </lineage>
</organism>
<gene>
    <name evidence="3" type="ORF">A9E74_00457</name>
</gene>
<feature type="chain" id="PRO_5009128745" evidence="2">
    <location>
        <begin position="25"/>
        <end position="85"/>
    </location>
</feature>
<comment type="caution">
    <text evidence="3">The sequence shown here is derived from an EMBL/GenBank/DDBJ whole genome shotgun (WGS) entry which is preliminary data.</text>
</comment>
<accession>A0A1E3GX60</accession>
<proteinExistence type="predicted"/>
<feature type="compositionally biased region" description="Polar residues" evidence="1">
    <location>
        <begin position="46"/>
        <end position="57"/>
    </location>
</feature>
<name>A0A1E3GX60_9GAMM</name>
<evidence type="ECO:0000313" key="4">
    <source>
        <dbReference type="Proteomes" id="UP000094379"/>
    </source>
</evidence>
<dbReference type="Proteomes" id="UP000094379">
    <property type="component" value="Unassembled WGS sequence"/>
</dbReference>
<dbReference type="RefSeq" id="WP_069295030.1">
    <property type="nucleotide sequence ID" value="NZ_MCRI01000002.1"/>
</dbReference>
<dbReference type="EMBL" id="MCRI01000002">
    <property type="protein sequence ID" value="ODN67951.1"/>
    <property type="molecule type" value="Genomic_DNA"/>
</dbReference>